<dbReference type="PROSITE" id="PS50088">
    <property type="entry name" value="ANK_REPEAT"/>
    <property type="match status" value="1"/>
</dbReference>
<dbReference type="InterPro" id="IPR036770">
    <property type="entry name" value="Ankyrin_rpt-contain_sf"/>
</dbReference>
<name>A0A0R3T2C7_RODNA</name>
<feature type="compositionally biased region" description="Low complexity" evidence="5">
    <location>
        <begin position="306"/>
        <end position="319"/>
    </location>
</feature>
<keyword evidence="1" id="KW-0677">Repeat</keyword>
<dbReference type="STRING" id="102285.A0A0R3T2C7"/>
<reference evidence="8" key="1">
    <citation type="submission" date="2017-02" db="UniProtKB">
        <authorList>
            <consortium name="WormBaseParasite"/>
        </authorList>
    </citation>
    <scope>IDENTIFICATION</scope>
</reference>
<sequence length="369" mass="41385">MEVPRSPTMRKQNPYLKNNWLDVQSAHLNDVFYGITDIEKKWRTAILKSDVSEMSRLLKENPDLTALHFAAKANDVIIVKLLAGTNKANVELRNHGLVPLHMAAIGASEEVAFELMSKYGAKATNRDYSGRLPVSYLPDTEAGRRLKMSQLVSQTQPVPAYHYSHPTSPIISQLPPMTPLNSAPLPTPKPVDSKASLQPMKPSIVKHGAWLACASFRRKPNFSKESIALTGGHSELSDEQIISRDDLPPLTPTRITDFPNLTRRFSISRPGVGASEYCKMVRSTIRRRKTERGKNYDPTNPENQQTSFRRLSTLRSSLFIDRKDVPQPVPQQTKPETIEKPSTPMAPRLPRSKNRTNFVHQPLPSPSTN</sequence>
<keyword evidence="2 4" id="KW-0040">ANK repeat</keyword>
<dbReference type="PANTHER" id="PTHR14491:SF7">
    <property type="entry name" value="SOSONDOWAH, ISOFORM G"/>
    <property type="match status" value="1"/>
</dbReference>
<dbReference type="EMBL" id="UZAE01000379">
    <property type="protein sequence ID" value="VDN96938.1"/>
    <property type="molecule type" value="Genomic_DNA"/>
</dbReference>
<dbReference type="Proteomes" id="UP000278807">
    <property type="component" value="Unassembled WGS sequence"/>
</dbReference>
<evidence type="ECO:0000256" key="5">
    <source>
        <dbReference type="SAM" id="MobiDB-lite"/>
    </source>
</evidence>
<dbReference type="SUPFAM" id="SSF48403">
    <property type="entry name" value="Ankyrin repeat"/>
    <property type="match status" value="1"/>
</dbReference>
<evidence type="ECO:0000256" key="4">
    <source>
        <dbReference type="PROSITE-ProRule" id="PRU00023"/>
    </source>
</evidence>
<dbReference type="Pfam" id="PF12796">
    <property type="entry name" value="Ank_2"/>
    <property type="match status" value="1"/>
</dbReference>
<evidence type="ECO:0000313" key="7">
    <source>
        <dbReference type="Proteomes" id="UP000278807"/>
    </source>
</evidence>
<gene>
    <name evidence="6" type="ORF">HNAJ_LOCUS1079</name>
</gene>
<organism evidence="8">
    <name type="scientific">Rodentolepis nana</name>
    <name type="common">Dwarf tapeworm</name>
    <name type="synonym">Hymenolepis nana</name>
    <dbReference type="NCBI Taxonomy" id="102285"/>
    <lineage>
        <taxon>Eukaryota</taxon>
        <taxon>Metazoa</taxon>
        <taxon>Spiralia</taxon>
        <taxon>Lophotrochozoa</taxon>
        <taxon>Platyhelminthes</taxon>
        <taxon>Cestoda</taxon>
        <taxon>Eucestoda</taxon>
        <taxon>Cyclophyllidea</taxon>
        <taxon>Hymenolepididae</taxon>
        <taxon>Rodentolepis</taxon>
    </lineage>
</organism>
<protein>
    <submittedName>
        <fullName evidence="8">ANK_REP_REGION domain-containing protein</fullName>
    </submittedName>
</protein>
<evidence type="ECO:0000313" key="8">
    <source>
        <dbReference type="WBParaSite" id="HNAJ_0000107901-mRNA-1"/>
    </source>
</evidence>
<dbReference type="AlphaFoldDB" id="A0A0R3T2C7"/>
<proteinExistence type="inferred from homology"/>
<keyword evidence="7" id="KW-1185">Reference proteome</keyword>
<evidence type="ECO:0000256" key="2">
    <source>
        <dbReference type="ARBA" id="ARBA00023043"/>
    </source>
</evidence>
<dbReference type="InterPro" id="IPR002110">
    <property type="entry name" value="Ankyrin_rpt"/>
</dbReference>
<dbReference type="OrthoDB" id="60433at2759"/>
<feature type="region of interest" description="Disordered" evidence="5">
    <location>
        <begin position="285"/>
        <end position="369"/>
    </location>
</feature>
<evidence type="ECO:0000313" key="6">
    <source>
        <dbReference type="EMBL" id="VDN96938.1"/>
    </source>
</evidence>
<reference evidence="6 7" key="2">
    <citation type="submission" date="2018-11" db="EMBL/GenBank/DDBJ databases">
        <authorList>
            <consortium name="Pathogen Informatics"/>
        </authorList>
    </citation>
    <scope>NUCLEOTIDE SEQUENCE [LARGE SCALE GENOMIC DNA]</scope>
</reference>
<evidence type="ECO:0000256" key="1">
    <source>
        <dbReference type="ARBA" id="ARBA00022737"/>
    </source>
</evidence>
<dbReference type="WBParaSite" id="HNAJ_0000107901-mRNA-1">
    <property type="protein sequence ID" value="HNAJ_0000107901-mRNA-1"/>
    <property type="gene ID" value="HNAJ_0000107901"/>
</dbReference>
<dbReference type="PANTHER" id="PTHR14491">
    <property type="entry name" value="SOSONDOWAH, ISOFORM G"/>
    <property type="match status" value="1"/>
</dbReference>
<accession>A0A0R3T2C7</accession>
<feature type="repeat" description="ANK" evidence="4">
    <location>
        <begin position="95"/>
        <end position="128"/>
    </location>
</feature>
<dbReference type="Gene3D" id="1.25.40.20">
    <property type="entry name" value="Ankyrin repeat-containing domain"/>
    <property type="match status" value="1"/>
</dbReference>
<evidence type="ECO:0000256" key="3">
    <source>
        <dbReference type="ARBA" id="ARBA00038122"/>
    </source>
</evidence>
<comment type="similarity">
    <text evidence="3">Belongs to the SOWAH family.</text>
</comment>